<reference evidence="1" key="1">
    <citation type="submission" date="2022-08" db="EMBL/GenBank/DDBJ databases">
        <title>Genomic analyses of the natural microbiome of Caenorhabditis elegans.</title>
        <authorList>
            <person name="Samuel B."/>
        </authorList>
    </citation>
    <scope>NUCLEOTIDE SEQUENCE</scope>
    <source>
        <strain evidence="1">BIGb0277</strain>
    </source>
</reference>
<organism evidence="1 2">
    <name type="scientific">Stenotrophomonas rhizophila</name>
    <dbReference type="NCBI Taxonomy" id="216778"/>
    <lineage>
        <taxon>Bacteria</taxon>
        <taxon>Pseudomonadati</taxon>
        <taxon>Pseudomonadota</taxon>
        <taxon>Gammaproteobacteria</taxon>
        <taxon>Lysobacterales</taxon>
        <taxon>Lysobacteraceae</taxon>
        <taxon>Stenotrophomonas</taxon>
    </lineage>
</organism>
<sequence length="77" mass="8582">MSLELTSASAVAQGWDEFGTINVEVLSRDAVESTCGWDSLELPEDLHVVRIEIVRWQSDGLIVDFGIRSHFADGRTF</sequence>
<dbReference type="RefSeq" id="WP_259261422.1">
    <property type="nucleotide sequence ID" value="NZ_JANUEK010000006.1"/>
</dbReference>
<dbReference type="AlphaFoldDB" id="A0AAW5PJZ5"/>
<evidence type="ECO:0000313" key="1">
    <source>
        <dbReference type="EMBL" id="MCS4280733.1"/>
    </source>
</evidence>
<comment type="caution">
    <text evidence="1">The sequence shown here is derived from an EMBL/GenBank/DDBJ whole genome shotgun (WGS) entry which is preliminary data.</text>
</comment>
<proteinExistence type="predicted"/>
<name>A0AAW5PJZ5_9GAMM</name>
<evidence type="ECO:0000313" key="2">
    <source>
        <dbReference type="Proteomes" id="UP001320691"/>
    </source>
</evidence>
<dbReference type="EMBL" id="JANUEK010000006">
    <property type="protein sequence ID" value="MCS4280733.1"/>
    <property type="molecule type" value="Genomic_DNA"/>
</dbReference>
<gene>
    <name evidence="1" type="ORF">M2412_002727</name>
</gene>
<accession>A0AAW5PJZ5</accession>
<protein>
    <submittedName>
        <fullName evidence="1">Uncharacterized protein</fullName>
    </submittedName>
</protein>
<dbReference type="Proteomes" id="UP001320691">
    <property type="component" value="Unassembled WGS sequence"/>
</dbReference>